<proteinExistence type="predicted"/>
<dbReference type="EMBL" id="ML733443">
    <property type="protein sequence ID" value="KAB8219002.1"/>
    <property type="molecule type" value="Genomic_DNA"/>
</dbReference>
<sequence length="71" mass="8522">MLGRIWRYQSSTDFTVAYSSNPWRRWKQGKKSIGTNYRFRASFDWEYRSRAGHNSLHQELLHVLSSRTALQ</sequence>
<dbReference type="Proteomes" id="UP000326799">
    <property type="component" value="Unassembled WGS sequence"/>
</dbReference>
<gene>
    <name evidence="1" type="ORF">BDV33DRAFT_174547</name>
</gene>
<reference evidence="1 2" key="1">
    <citation type="submission" date="2019-04" db="EMBL/GenBank/DDBJ databases">
        <title>Fungal friends and foes A comparative genomics study of 23 Aspergillus species from section Flavi.</title>
        <authorList>
            <consortium name="DOE Joint Genome Institute"/>
            <person name="Kjaerbolling I."/>
            <person name="Vesth T.C."/>
            <person name="Frisvad J.C."/>
            <person name="Nybo J.L."/>
            <person name="Theobald S."/>
            <person name="Kildgaard S."/>
            <person name="Petersen T.I."/>
            <person name="Kuo A."/>
            <person name="Sato A."/>
            <person name="Lyhne E.K."/>
            <person name="Kogle M.E."/>
            <person name="Wiebenga A."/>
            <person name="Kun R.S."/>
            <person name="Lubbers R.J."/>
            <person name="Makela M.R."/>
            <person name="Barry K."/>
            <person name="Chovatia M."/>
            <person name="Clum A."/>
            <person name="Daum C."/>
            <person name="Haridas S."/>
            <person name="He G."/>
            <person name="LaButti K."/>
            <person name="Lipzen A."/>
            <person name="Mondo S."/>
            <person name="Pangilinan J."/>
            <person name="Riley R."/>
            <person name="Salamov A."/>
            <person name="Simmons B.A."/>
            <person name="Magnuson J.K."/>
            <person name="Henrissat B."/>
            <person name="Mortensen U.H."/>
            <person name="Larsen T.O."/>
            <person name="De vries R.P."/>
            <person name="Grigoriev I.V."/>
            <person name="Machida M."/>
            <person name="Baker S.E."/>
            <person name="Andersen M.R."/>
        </authorList>
    </citation>
    <scope>NUCLEOTIDE SEQUENCE [LARGE SCALE GENOMIC DNA]</scope>
    <source>
        <strain evidence="1 2">CBS 126849</strain>
    </source>
</reference>
<evidence type="ECO:0000313" key="2">
    <source>
        <dbReference type="Proteomes" id="UP000326799"/>
    </source>
</evidence>
<evidence type="ECO:0000313" key="1">
    <source>
        <dbReference type="EMBL" id="KAB8219002.1"/>
    </source>
</evidence>
<organism evidence="1 2">
    <name type="scientific">Aspergillus novoparasiticus</name>
    <dbReference type="NCBI Taxonomy" id="986946"/>
    <lineage>
        <taxon>Eukaryota</taxon>
        <taxon>Fungi</taxon>
        <taxon>Dikarya</taxon>
        <taxon>Ascomycota</taxon>
        <taxon>Pezizomycotina</taxon>
        <taxon>Eurotiomycetes</taxon>
        <taxon>Eurotiomycetidae</taxon>
        <taxon>Eurotiales</taxon>
        <taxon>Aspergillaceae</taxon>
        <taxon>Aspergillus</taxon>
        <taxon>Aspergillus subgen. Circumdati</taxon>
    </lineage>
</organism>
<dbReference type="AlphaFoldDB" id="A0A5N6EMZ3"/>
<accession>A0A5N6EMZ3</accession>
<name>A0A5N6EMZ3_9EURO</name>
<keyword evidence="2" id="KW-1185">Reference proteome</keyword>
<protein>
    <submittedName>
        <fullName evidence="1">Uncharacterized protein</fullName>
    </submittedName>
</protein>